<evidence type="ECO:0008006" key="3">
    <source>
        <dbReference type="Google" id="ProtNLM"/>
    </source>
</evidence>
<dbReference type="RefSeq" id="WP_062656576.1">
    <property type="nucleotide sequence ID" value="NZ_BCSY01000036.1"/>
</dbReference>
<proteinExistence type="predicted"/>
<dbReference type="STRING" id="228230.RMCC_2412"/>
<comment type="caution">
    <text evidence="1">The sequence shown here is derived from an EMBL/GenBank/DDBJ whole genome shotgun (WGS) entry which is preliminary data.</text>
</comment>
<evidence type="ECO:0000313" key="2">
    <source>
        <dbReference type="Proteomes" id="UP000069443"/>
    </source>
</evidence>
<dbReference type="AlphaFoldDB" id="A0A100WCD6"/>
<organism evidence="1 2">
    <name type="scientific">Mycolicibacterium canariasense</name>
    <name type="common">Mycobacterium canariasense</name>
    <dbReference type="NCBI Taxonomy" id="228230"/>
    <lineage>
        <taxon>Bacteria</taxon>
        <taxon>Bacillati</taxon>
        <taxon>Actinomycetota</taxon>
        <taxon>Actinomycetes</taxon>
        <taxon>Mycobacteriales</taxon>
        <taxon>Mycobacteriaceae</taxon>
        <taxon>Mycolicibacterium</taxon>
    </lineage>
</organism>
<accession>A0A100WCD6</accession>
<sequence length="216" mass="24349">MSLALRLQVKTKFDDAMKHCDNLVEVHRQVGSSGRGRRIETSVNRAVVVMAVASWQAVVEDMTMFMLDRGIPDPSDPNYAFARLVRGQVMGSVTRFTTPNARNSRVLLQQVGFDPRPHWTWSVRESGGRQVTLKPAQVEQRLGDWLQVRHAIAHGDTMPDVDVLQAVRLNVVKRQRTLTVGGPTIRLVDAQQCIAFIRKLTEVTLVGLSRELRTER</sequence>
<dbReference type="OrthoDB" id="3369793at2"/>
<reference evidence="2" key="1">
    <citation type="journal article" date="2016" name="Genome Announc.">
        <title>Draft Genome Sequences of Five Rapidly Growing Mycobacterium Species, M. thermoresistibile, M. fortuitum subsp. acetamidolyticum, M. canariasense, M. brisbanense, and M. novocastrense.</title>
        <authorList>
            <person name="Katahira K."/>
            <person name="Ogura Y."/>
            <person name="Gotoh Y."/>
            <person name="Hayashi T."/>
        </authorList>
    </citation>
    <scope>NUCLEOTIDE SEQUENCE [LARGE SCALE GENOMIC DNA]</scope>
    <source>
        <strain evidence="2">JCM15298</strain>
    </source>
</reference>
<gene>
    <name evidence="1" type="ORF">RMCC_2412</name>
</gene>
<dbReference type="Proteomes" id="UP000069443">
    <property type="component" value="Unassembled WGS sequence"/>
</dbReference>
<dbReference type="EMBL" id="BCSY01000036">
    <property type="protein sequence ID" value="GAS95446.1"/>
    <property type="molecule type" value="Genomic_DNA"/>
</dbReference>
<protein>
    <recommendedName>
        <fullName evidence="3">RiboL-PSP-HEPN domain-containing protein</fullName>
    </recommendedName>
</protein>
<name>A0A100WCD6_MYCCR</name>
<evidence type="ECO:0000313" key="1">
    <source>
        <dbReference type="EMBL" id="GAS95446.1"/>
    </source>
</evidence>
<keyword evidence="2" id="KW-1185">Reference proteome</keyword>
<reference evidence="2" key="2">
    <citation type="submission" date="2016-02" db="EMBL/GenBank/DDBJ databases">
        <title>Draft genome sequence of five rapidly growing Mycobacterium species.</title>
        <authorList>
            <person name="Katahira K."/>
            <person name="Gotou Y."/>
            <person name="Iida K."/>
            <person name="Ogura Y."/>
            <person name="Hayashi T."/>
        </authorList>
    </citation>
    <scope>NUCLEOTIDE SEQUENCE [LARGE SCALE GENOMIC DNA]</scope>
    <source>
        <strain evidence="2">JCM15298</strain>
    </source>
</reference>